<dbReference type="GO" id="GO:0042910">
    <property type="term" value="F:xenobiotic transmembrane transporter activity"/>
    <property type="evidence" value="ECO:0007669"/>
    <property type="project" value="InterPro"/>
</dbReference>
<feature type="transmembrane region" description="Helical" evidence="2">
    <location>
        <begin position="98"/>
        <end position="117"/>
    </location>
</feature>
<name>A0A4Q7N918_9BURK</name>
<dbReference type="AlphaFoldDB" id="A0A4Q7N918"/>
<dbReference type="PANTHER" id="PTHR43298:SF2">
    <property type="entry name" value="FMN_FAD EXPORTER YEEO-RELATED"/>
    <property type="match status" value="1"/>
</dbReference>
<dbReference type="Pfam" id="PF01554">
    <property type="entry name" value="MatE"/>
    <property type="match status" value="2"/>
</dbReference>
<feature type="transmembrane region" description="Helical" evidence="2">
    <location>
        <begin position="50"/>
        <end position="77"/>
    </location>
</feature>
<protein>
    <submittedName>
        <fullName evidence="3">MATE family multidrug resistance protein</fullName>
    </submittedName>
</protein>
<keyword evidence="2" id="KW-0472">Membrane</keyword>
<feature type="transmembrane region" description="Helical" evidence="2">
    <location>
        <begin position="354"/>
        <end position="373"/>
    </location>
</feature>
<evidence type="ECO:0000313" key="3">
    <source>
        <dbReference type="EMBL" id="RZS78487.1"/>
    </source>
</evidence>
<feature type="transmembrane region" description="Helical" evidence="2">
    <location>
        <begin position="195"/>
        <end position="220"/>
    </location>
</feature>
<comment type="caution">
    <text evidence="3">The sequence shown here is derived from an EMBL/GenBank/DDBJ whole genome shotgun (WGS) entry which is preliminary data.</text>
</comment>
<feature type="transmembrane region" description="Helical" evidence="2">
    <location>
        <begin position="439"/>
        <end position="459"/>
    </location>
</feature>
<proteinExistence type="predicted"/>
<gene>
    <name evidence="3" type="ORF">EV675_5136</name>
</gene>
<evidence type="ECO:0000313" key="4">
    <source>
        <dbReference type="Proteomes" id="UP000292445"/>
    </source>
</evidence>
<feature type="transmembrane region" description="Helical" evidence="2">
    <location>
        <begin position="394"/>
        <end position="414"/>
    </location>
</feature>
<dbReference type="GO" id="GO:0005886">
    <property type="term" value="C:plasma membrane"/>
    <property type="evidence" value="ECO:0007669"/>
    <property type="project" value="TreeGrafter"/>
</dbReference>
<dbReference type="InterPro" id="IPR050222">
    <property type="entry name" value="MATE_MdtK"/>
</dbReference>
<dbReference type="PANTHER" id="PTHR43298">
    <property type="entry name" value="MULTIDRUG RESISTANCE PROTEIN NORM-RELATED"/>
    <property type="match status" value="1"/>
</dbReference>
<evidence type="ECO:0000256" key="2">
    <source>
        <dbReference type="SAM" id="Phobius"/>
    </source>
</evidence>
<dbReference type="RefSeq" id="WP_130361273.1">
    <property type="nucleotide sequence ID" value="NZ_SGXC01000003.1"/>
</dbReference>
<evidence type="ECO:0000256" key="1">
    <source>
        <dbReference type="ARBA" id="ARBA00022448"/>
    </source>
</evidence>
<feature type="transmembrane region" description="Helical" evidence="2">
    <location>
        <begin position="282"/>
        <end position="309"/>
    </location>
</feature>
<organism evidence="3 4">
    <name type="scientific">Pigmentiphaga kullae</name>
    <dbReference type="NCBI Taxonomy" id="151784"/>
    <lineage>
        <taxon>Bacteria</taxon>
        <taxon>Pseudomonadati</taxon>
        <taxon>Pseudomonadota</taxon>
        <taxon>Betaproteobacteria</taxon>
        <taxon>Burkholderiales</taxon>
        <taxon>Alcaligenaceae</taxon>
        <taxon>Pigmentiphaga</taxon>
    </lineage>
</organism>
<dbReference type="OrthoDB" id="9780160at2"/>
<dbReference type="InterPro" id="IPR002528">
    <property type="entry name" value="MATE_fam"/>
</dbReference>
<feature type="transmembrane region" description="Helical" evidence="2">
    <location>
        <begin position="321"/>
        <end position="342"/>
    </location>
</feature>
<sequence>MTDTGLAPPSSWGATLRRILQQGWPVLVGQWASMAFGVLDTAMTGHASPVALAAMALAVSIYVTVFIGLTGVLHALIPIAAQHFGGRRLAEIGRAWGQAVWLSLGLSVVGGLAMLFPDTWLAMSGNVDPAVRDQVRGYLAMLIVALPAALVFRTVYALNTAVSRPKVVMMINIAGIGFKALFNWLFIYGKFGLPALGAVGAGLSTALVFWISVGLSVLVLRRDPFYRQFGLRIGRPDRKTLGELLRLGLPMGGSYLIEVTSFTFMALLVAREGIYATGGHQIMANLVALCFMMPLALGVSTGALTAQAIGSGDPLRARRTGSAGLMVGTAGALLTIAVVILARGPIVQAYTSDAEVGVVALGLLGMLAFFHLFDSLQCMTSYLLRAYKMAVGPMLIQAGALWGIGLLGGWWLAFGPGAGALGGLVAVLMPGAPTGAGTMWLMATFSMAVSSLMLQYVYWRVAARRQAGPALAQSRT</sequence>
<keyword evidence="4" id="KW-1185">Reference proteome</keyword>
<keyword evidence="2" id="KW-1133">Transmembrane helix</keyword>
<reference evidence="3 4" key="1">
    <citation type="submission" date="2019-02" db="EMBL/GenBank/DDBJ databases">
        <title>Genomic Encyclopedia of Type Strains, Phase IV (KMG-IV): sequencing the most valuable type-strain genomes for metagenomic binning, comparative biology and taxonomic classification.</title>
        <authorList>
            <person name="Goeker M."/>
        </authorList>
    </citation>
    <scope>NUCLEOTIDE SEQUENCE [LARGE SCALE GENOMIC DNA]</scope>
    <source>
        <strain evidence="3 4">K24</strain>
    </source>
</reference>
<keyword evidence="1" id="KW-0813">Transport</keyword>
<feature type="transmembrane region" description="Helical" evidence="2">
    <location>
        <begin position="137"/>
        <end position="156"/>
    </location>
</feature>
<feature type="transmembrane region" description="Helical" evidence="2">
    <location>
        <begin position="247"/>
        <end position="270"/>
    </location>
</feature>
<accession>A0A4Q7N918</accession>
<feature type="transmembrane region" description="Helical" evidence="2">
    <location>
        <begin position="168"/>
        <end position="189"/>
    </location>
</feature>
<dbReference type="NCBIfam" id="TIGR00797">
    <property type="entry name" value="matE"/>
    <property type="match status" value="1"/>
</dbReference>
<dbReference type="EMBL" id="SGXC01000003">
    <property type="protein sequence ID" value="RZS78487.1"/>
    <property type="molecule type" value="Genomic_DNA"/>
</dbReference>
<dbReference type="Proteomes" id="UP000292445">
    <property type="component" value="Unassembled WGS sequence"/>
</dbReference>
<keyword evidence="2" id="KW-0812">Transmembrane</keyword>
<dbReference type="GO" id="GO:0015297">
    <property type="term" value="F:antiporter activity"/>
    <property type="evidence" value="ECO:0007669"/>
    <property type="project" value="InterPro"/>
</dbReference>
<dbReference type="CDD" id="cd13131">
    <property type="entry name" value="MATE_NorM_like"/>
    <property type="match status" value="1"/>
</dbReference>